<accession>A0A318Z3J4</accession>
<dbReference type="RefSeq" id="XP_025483838.1">
    <property type="nucleotide sequence ID" value="XM_025618293.1"/>
</dbReference>
<keyword evidence="1" id="KW-1133">Transmembrane helix</keyword>
<keyword evidence="3" id="KW-1185">Reference proteome</keyword>
<gene>
    <name evidence="2" type="ORF">BO87DRAFT_166650</name>
</gene>
<sequence length="92" mass="10585">MKRVLAFAWFLDPQKSCMLSSPRARRLLSGVVCMNPTPFSLLFLLLVCCICAYIMVYSSLLFLCFSFFSFFYVLFSFVLSDDADYGDGRNRT</sequence>
<dbReference type="Proteomes" id="UP000247647">
    <property type="component" value="Unassembled WGS sequence"/>
</dbReference>
<evidence type="ECO:0008006" key="4">
    <source>
        <dbReference type="Google" id="ProtNLM"/>
    </source>
</evidence>
<keyword evidence="1" id="KW-0472">Membrane</keyword>
<evidence type="ECO:0000313" key="2">
    <source>
        <dbReference type="EMBL" id="PYH38360.1"/>
    </source>
</evidence>
<reference evidence="2" key="1">
    <citation type="submission" date="2016-12" db="EMBL/GenBank/DDBJ databases">
        <title>The genomes of Aspergillus section Nigri reveals drivers in fungal speciation.</title>
        <authorList>
            <consortium name="DOE Joint Genome Institute"/>
            <person name="Vesth T.C."/>
            <person name="Nybo J."/>
            <person name="Theobald S."/>
            <person name="Brandl J."/>
            <person name="Frisvad J.C."/>
            <person name="Nielsen K.F."/>
            <person name="Lyhne E.K."/>
            <person name="Kogle M.E."/>
            <person name="Kuo A."/>
            <person name="Riley R."/>
            <person name="Clum A."/>
            <person name="Nolan M."/>
            <person name="Lipzen A."/>
            <person name="Salamov A."/>
            <person name="Henrissat B."/>
            <person name="Wiebenga A."/>
            <person name="De Vries R.P."/>
            <person name="Grigoriev I.V."/>
            <person name="Mortensen U.H."/>
            <person name="Andersen M.R."/>
            <person name="Baker S.E."/>
        </authorList>
    </citation>
    <scope>NUCLEOTIDE SEQUENCE [LARGE SCALE GENOMIC DNA]</scope>
    <source>
        <strain evidence="2">CBS 115656</strain>
    </source>
</reference>
<feature type="transmembrane region" description="Helical" evidence="1">
    <location>
        <begin position="39"/>
        <end position="56"/>
    </location>
</feature>
<dbReference type="AlphaFoldDB" id="A0A318Z3J4"/>
<protein>
    <recommendedName>
        <fullName evidence="4">Transmembrane protein</fullName>
    </recommendedName>
</protein>
<name>A0A318Z3J4_ASPNB</name>
<dbReference type="EMBL" id="KZ821448">
    <property type="protein sequence ID" value="PYH38360.1"/>
    <property type="molecule type" value="Genomic_DNA"/>
</dbReference>
<keyword evidence="1" id="KW-0812">Transmembrane</keyword>
<evidence type="ECO:0000256" key="1">
    <source>
        <dbReference type="SAM" id="Phobius"/>
    </source>
</evidence>
<proteinExistence type="predicted"/>
<organism evidence="2 3">
    <name type="scientific">Aspergillus neoniger (strain CBS 115656)</name>
    <dbReference type="NCBI Taxonomy" id="1448310"/>
    <lineage>
        <taxon>Eukaryota</taxon>
        <taxon>Fungi</taxon>
        <taxon>Dikarya</taxon>
        <taxon>Ascomycota</taxon>
        <taxon>Pezizomycotina</taxon>
        <taxon>Eurotiomycetes</taxon>
        <taxon>Eurotiomycetidae</taxon>
        <taxon>Eurotiales</taxon>
        <taxon>Aspergillaceae</taxon>
        <taxon>Aspergillus</taxon>
        <taxon>Aspergillus subgen. Circumdati</taxon>
    </lineage>
</organism>
<feature type="transmembrane region" description="Helical" evidence="1">
    <location>
        <begin position="61"/>
        <end position="79"/>
    </location>
</feature>
<dbReference type="GeneID" id="37120749"/>
<evidence type="ECO:0000313" key="3">
    <source>
        <dbReference type="Proteomes" id="UP000247647"/>
    </source>
</evidence>